<comment type="similarity">
    <text evidence="1 2">Belongs to the enoyl-CoA hydratase/isomerase family.</text>
</comment>
<protein>
    <submittedName>
        <fullName evidence="3">Enoyl-CoA hydratase/isomerase family protein</fullName>
    </submittedName>
</protein>
<dbReference type="EMBL" id="JBCPYA010000001">
    <property type="protein sequence ID" value="MEN2469191.1"/>
    <property type="molecule type" value="Genomic_DNA"/>
</dbReference>
<proteinExistence type="inferred from homology"/>
<organism evidence="3 4">
    <name type="scientific">Burkholderia theae</name>
    <dbReference type="NCBI Taxonomy" id="3143496"/>
    <lineage>
        <taxon>Bacteria</taxon>
        <taxon>Pseudomonadati</taxon>
        <taxon>Pseudomonadota</taxon>
        <taxon>Betaproteobacteria</taxon>
        <taxon>Burkholderiales</taxon>
        <taxon>Burkholderiaceae</taxon>
        <taxon>Burkholderia</taxon>
    </lineage>
</organism>
<dbReference type="PANTHER" id="PTHR11941:SF54">
    <property type="entry name" value="ENOYL-COA HYDRATASE, MITOCHONDRIAL"/>
    <property type="match status" value="1"/>
</dbReference>
<dbReference type="RefSeq" id="WP_226800424.1">
    <property type="nucleotide sequence ID" value="NZ_JBCPYA010000001.1"/>
</dbReference>
<dbReference type="SUPFAM" id="SSF52096">
    <property type="entry name" value="ClpP/crotonase"/>
    <property type="match status" value="1"/>
</dbReference>
<reference evidence="3 4" key="1">
    <citation type="submission" date="2024-05" db="EMBL/GenBank/DDBJ databases">
        <title>Burkholderia sp. Nov. a novel bacteria isolated from rhizosphere soil of Camellia sinensis.</title>
        <authorList>
            <person name="Dong Y."/>
        </authorList>
    </citation>
    <scope>NUCLEOTIDE SEQUENCE [LARGE SCALE GENOMIC DNA]</scope>
    <source>
        <strain evidence="3 4">GS2Y</strain>
    </source>
</reference>
<dbReference type="InterPro" id="IPR018376">
    <property type="entry name" value="Enoyl-CoA_hyd/isom_CS"/>
</dbReference>
<dbReference type="Proteomes" id="UP001466933">
    <property type="component" value="Unassembled WGS sequence"/>
</dbReference>
<evidence type="ECO:0000313" key="4">
    <source>
        <dbReference type="Proteomes" id="UP001466933"/>
    </source>
</evidence>
<dbReference type="CDD" id="cd06558">
    <property type="entry name" value="crotonase-like"/>
    <property type="match status" value="1"/>
</dbReference>
<dbReference type="PANTHER" id="PTHR11941">
    <property type="entry name" value="ENOYL-COA HYDRATASE-RELATED"/>
    <property type="match status" value="1"/>
</dbReference>
<name>A0ABU9WAX8_9BURK</name>
<gene>
    <name evidence="3" type="ORF">VOI36_04740</name>
</gene>
<evidence type="ECO:0000256" key="2">
    <source>
        <dbReference type="RuleBase" id="RU003707"/>
    </source>
</evidence>
<accession>A0ABU9WAX8</accession>
<dbReference type="InterPro" id="IPR029045">
    <property type="entry name" value="ClpP/crotonase-like_dom_sf"/>
</dbReference>
<evidence type="ECO:0000313" key="3">
    <source>
        <dbReference type="EMBL" id="MEN2469191.1"/>
    </source>
</evidence>
<dbReference type="Pfam" id="PF00378">
    <property type="entry name" value="ECH_1"/>
    <property type="match status" value="1"/>
</dbReference>
<sequence length="269" mass="28677">MGETVLICNGEIGIEKVYLEGVQVISVNMGDICHLTLNRPERRNALDGESIADLERALQQADRDPEVRAIVISGAPPAFCSGSDLKELATMSIQEMCDSESDTARVARSIASLSKPVIAAVEGFALGGGFVLAISCDIVVSASNVRWHLPEVPNGWLPPWGLQALLTRVGPVRARLLTWAADVMDGVEAHRLGIADYLSEPGAADQQALALAKRLAALPPAAVASTKRFFEPFVSLDGERLDNLASRHFASNCEGGAAKAIFSKFKVKS</sequence>
<keyword evidence="4" id="KW-1185">Reference proteome</keyword>
<dbReference type="PROSITE" id="PS00166">
    <property type="entry name" value="ENOYL_COA_HYDRATASE"/>
    <property type="match status" value="1"/>
</dbReference>
<evidence type="ECO:0000256" key="1">
    <source>
        <dbReference type="ARBA" id="ARBA00005254"/>
    </source>
</evidence>
<dbReference type="InterPro" id="IPR001753">
    <property type="entry name" value="Enoyl-CoA_hydra/iso"/>
</dbReference>
<comment type="caution">
    <text evidence="3">The sequence shown here is derived from an EMBL/GenBank/DDBJ whole genome shotgun (WGS) entry which is preliminary data.</text>
</comment>
<dbReference type="Gene3D" id="3.90.226.10">
    <property type="entry name" value="2-enoyl-CoA Hydratase, Chain A, domain 1"/>
    <property type="match status" value="1"/>
</dbReference>